<sequence length="394" mass="44324">MPEINIERRIKRHIWPETWDMFAVCAPGLEKLLAHELDSMDLKNVGPVPGGVGFSAKLNQAYQVNLWSRLAGRVLLRLKDFRVRRFSDLTRQMESIPWEAFLAPEAKVRFQVTLKESTMGPPSLIVEESFRYICRRMRKMGLAEPELTHKEEPGRQMIMVRGVDRRATISLDTSGEHLHKRGYRLATGKAPMREDLAAALLMFSGYRGNAPLADPMCGSGTLGIEAALAAKNQAPGLMRGLAMEHWPAHRQPTWQHLKGEAQEQINPLNEKAPIYSTDRLAGAINLARQNAERAQVDQDINLYKANFFTLKPPTPEPGLVVINPPYGKRLGSVREAKDFAAKTASRLARVWSGWQVGVVLYRPEWVDFFKLKHAEYLVVPHGGVRVTLLTGLVP</sequence>
<evidence type="ECO:0000256" key="2">
    <source>
        <dbReference type="ARBA" id="ARBA00022679"/>
    </source>
</evidence>
<reference evidence="5 6" key="1">
    <citation type="submission" date="2013-11" db="EMBL/GenBank/DDBJ databases">
        <title>Metagenomic analysis of a methanogenic consortium involved in long chain n-alkane degradation.</title>
        <authorList>
            <person name="Davidova I.A."/>
            <person name="Callaghan A.V."/>
            <person name="Wawrik B."/>
            <person name="Pruitt S."/>
            <person name="Marks C."/>
            <person name="Duncan K.E."/>
            <person name="Suflita J.M."/>
        </authorList>
    </citation>
    <scope>NUCLEOTIDE SEQUENCE [LARGE SCALE GENOMIC DNA]</scope>
    <source>
        <strain evidence="5 6">SPR</strain>
    </source>
</reference>
<evidence type="ECO:0000313" key="6">
    <source>
        <dbReference type="Proteomes" id="UP000032233"/>
    </source>
</evidence>
<dbReference type="EMBL" id="AZAC01000040">
    <property type="protein sequence ID" value="KIX11858.1"/>
    <property type="molecule type" value="Genomic_DNA"/>
</dbReference>
<evidence type="ECO:0000313" key="5">
    <source>
        <dbReference type="EMBL" id="KIX11858.1"/>
    </source>
</evidence>
<dbReference type="CDD" id="cd11715">
    <property type="entry name" value="THUMP_AdoMetMT"/>
    <property type="match status" value="1"/>
</dbReference>
<keyword evidence="2" id="KW-0808">Transferase</keyword>
<dbReference type="RefSeq" id="WP_044351419.1">
    <property type="nucleotide sequence ID" value="NZ_AZAC01000040.1"/>
</dbReference>
<dbReference type="PANTHER" id="PTHR47313">
    <property type="entry name" value="RIBOSOMAL RNA LARGE SUBUNIT METHYLTRANSFERASE K/L"/>
    <property type="match status" value="1"/>
</dbReference>
<dbReference type="InterPro" id="IPR002052">
    <property type="entry name" value="DNA_methylase_N6_adenine_CS"/>
</dbReference>
<dbReference type="STRING" id="1429043.X474_22085"/>
<gene>
    <name evidence="5" type="ORF">X474_22085</name>
</gene>
<accession>A0A0D2HMN4</accession>
<dbReference type="GO" id="GO:0003676">
    <property type="term" value="F:nucleic acid binding"/>
    <property type="evidence" value="ECO:0007669"/>
    <property type="project" value="InterPro"/>
</dbReference>
<dbReference type="Pfam" id="PF01170">
    <property type="entry name" value="UPF0020"/>
    <property type="match status" value="1"/>
</dbReference>
<keyword evidence="6" id="KW-1185">Reference proteome</keyword>
<dbReference type="InterPro" id="IPR054170">
    <property type="entry name" value="RlmL_1st"/>
</dbReference>
<comment type="caution">
    <text evidence="5">The sequence shown here is derived from an EMBL/GenBank/DDBJ whole genome shotgun (WGS) entry which is preliminary data.</text>
</comment>
<dbReference type="InterPro" id="IPR029063">
    <property type="entry name" value="SAM-dependent_MTases_sf"/>
</dbReference>
<dbReference type="Proteomes" id="UP000032233">
    <property type="component" value="Unassembled WGS sequence"/>
</dbReference>
<dbReference type="GO" id="GO:0070043">
    <property type="term" value="F:rRNA (guanine-N7-)-methyltransferase activity"/>
    <property type="evidence" value="ECO:0007669"/>
    <property type="project" value="TreeGrafter"/>
</dbReference>
<dbReference type="Gene3D" id="3.40.50.150">
    <property type="entry name" value="Vaccinia Virus protein VP39"/>
    <property type="match status" value="1"/>
</dbReference>
<dbReference type="PROSITE" id="PS00092">
    <property type="entry name" value="N6_MTASE"/>
    <property type="match status" value="1"/>
</dbReference>
<dbReference type="Pfam" id="PF22020">
    <property type="entry name" value="RlmL_1st"/>
    <property type="match status" value="1"/>
</dbReference>
<dbReference type="Gene3D" id="3.30.2130.30">
    <property type="match status" value="1"/>
</dbReference>
<evidence type="ECO:0000259" key="4">
    <source>
        <dbReference type="Pfam" id="PF22020"/>
    </source>
</evidence>
<dbReference type="PROSITE" id="PS01261">
    <property type="entry name" value="UPF0020"/>
    <property type="match status" value="1"/>
</dbReference>
<protein>
    <submittedName>
        <fullName evidence="5">Uncharacterized protein</fullName>
    </submittedName>
</protein>
<dbReference type="PANTHER" id="PTHR47313:SF1">
    <property type="entry name" value="RIBOSOMAL RNA LARGE SUBUNIT METHYLTRANSFERASE K_L"/>
    <property type="match status" value="1"/>
</dbReference>
<dbReference type="PATRIC" id="fig|1429043.3.peg.4683"/>
<evidence type="ECO:0000256" key="1">
    <source>
        <dbReference type="ARBA" id="ARBA00022603"/>
    </source>
</evidence>
<dbReference type="AlphaFoldDB" id="A0A0D2HMN4"/>
<organism evidence="5 6">
    <name type="scientific">Dethiosulfatarculus sandiegensis</name>
    <dbReference type="NCBI Taxonomy" id="1429043"/>
    <lineage>
        <taxon>Bacteria</taxon>
        <taxon>Pseudomonadati</taxon>
        <taxon>Thermodesulfobacteriota</taxon>
        <taxon>Desulfarculia</taxon>
        <taxon>Desulfarculales</taxon>
        <taxon>Desulfarculaceae</taxon>
        <taxon>Dethiosulfatarculus</taxon>
    </lineage>
</organism>
<dbReference type="InterPro" id="IPR053943">
    <property type="entry name" value="RlmKL-like_Mtase_CS"/>
</dbReference>
<dbReference type="SUPFAM" id="SSF53335">
    <property type="entry name" value="S-adenosyl-L-methionine-dependent methyltransferases"/>
    <property type="match status" value="1"/>
</dbReference>
<feature type="domain" description="RlmL ferredoxin-like" evidence="4">
    <location>
        <begin position="21"/>
        <end position="75"/>
    </location>
</feature>
<evidence type="ECO:0000259" key="3">
    <source>
        <dbReference type="Pfam" id="PF01170"/>
    </source>
</evidence>
<feature type="domain" description="Ribosomal RNA large subunit methyltransferase K/L-like methyltransferase" evidence="3">
    <location>
        <begin position="181"/>
        <end position="371"/>
    </location>
</feature>
<proteinExistence type="predicted"/>
<dbReference type="OrthoDB" id="9809404at2"/>
<dbReference type="InParanoid" id="A0A0D2HMN4"/>
<name>A0A0D2HMN4_9BACT</name>
<dbReference type="FunCoup" id="A0A0D2HMN4">
    <property type="interactions" value="266"/>
</dbReference>
<dbReference type="InterPro" id="IPR000241">
    <property type="entry name" value="RlmKL-like_Mtase"/>
</dbReference>
<keyword evidence="1" id="KW-0489">Methyltransferase</keyword>
<dbReference type="GO" id="GO:0008990">
    <property type="term" value="F:rRNA (guanine-N2-)-methyltransferase activity"/>
    <property type="evidence" value="ECO:0007669"/>
    <property type="project" value="TreeGrafter"/>
</dbReference>